<evidence type="ECO:0000313" key="2">
    <source>
        <dbReference type="Proteomes" id="UP000798662"/>
    </source>
</evidence>
<dbReference type="EMBL" id="CM020620">
    <property type="protein sequence ID" value="KAK1867050.1"/>
    <property type="molecule type" value="Genomic_DNA"/>
</dbReference>
<evidence type="ECO:0000313" key="1">
    <source>
        <dbReference type="EMBL" id="KAK1867050.1"/>
    </source>
</evidence>
<dbReference type="Proteomes" id="UP000798662">
    <property type="component" value="Chromosome 3"/>
</dbReference>
<gene>
    <name evidence="1" type="ORF">I4F81_009560</name>
</gene>
<accession>A0ACC3CAP7</accession>
<protein>
    <submittedName>
        <fullName evidence="1">Uncharacterized protein</fullName>
    </submittedName>
</protein>
<sequence length="484" mass="53109">MEQLWERYDTLSPSELVKFEALIHRHLRAVRPAQISFSFLNGVNRRYELVWSTRKEAVGPRQLRRRTSALARFAAAVARGEPSTYRLSVARLLAAAQSEKGVSVVPSSHAHRLSARQQALFLTTHQLSGIKWSALRKALGGQASGLASREVMRSELRALEQEPGRQVRTDARGAHLVGLRDAIECLLAELVTAGLFRERLVRGSNGEATPHTAAYYPIPGVPYQLHADSVADVHLCLGLDKGGRGMSTAKLVMTTPNQLHPMSRSNSILVSTLPCTTDDNADLHAMIGPWMADIRDLLRAGVTVNGSLRAVRLFLNGDIDFVSNVLGLKGASARLPCVWCLVVGRPCKANEALVAAYGSMQEVAVNPTSLRTRSHLQAMMEAYAEQPNENLPLALQPARDGRLRVNKPDYGRATAAHTKEQVYMRAWADGRVAGADVTIRAYKNRLLRAEKLAEDEAQLAAAVEAESDILEEEEWDPVAAFLLL</sequence>
<reference evidence="1" key="1">
    <citation type="submission" date="2019-11" db="EMBL/GenBank/DDBJ databases">
        <title>Nori genome reveals adaptations in red seaweeds to the harsh intertidal environment.</title>
        <authorList>
            <person name="Wang D."/>
            <person name="Mao Y."/>
        </authorList>
    </citation>
    <scope>NUCLEOTIDE SEQUENCE</scope>
    <source>
        <tissue evidence="1">Gametophyte</tissue>
    </source>
</reference>
<keyword evidence="2" id="KW-1185">Reference proteome</keyword>
<comment type="caution">
    <text evidence="1">The sequence shown here is derived from an EMBL/GenBank/DDBJ whole genome shotgun (WGS) entry which is preliminary data.</text>
</comment>
<proteinExistence type="predicted"/>
<organism evidence="1 2">
    <name type="scientific">Pyropia yezoensis</name>
    <name type="common">Susabi-nori</name>
    <name type="synonym">Porphyra yezoensis</name>
    <dbReference type="NCBI Taxonomy" id="2788"/>
    <lineage>
        <taxon>Eukaryota</taxon>
        <taxon>Rhodophyta</taxon>
        <taxon>Bangiophyceae</taxon>
        <taxon>Bangiales</taxon>
        <taxon>Bangiaceae</taxon>
        <taxon>Pyropia</taxon>
    </lineage>
</organism>
<name>A0ACC3CAP7_PYRYE</name>